<accession>A0A928WYH2</accession>
<dbReference type="GO" id="GO:0120147">
    <property type="term" value="F:formylglycine-generating oxidase activity"/>
    <property type="evidence" value="ECO:0007669"/>
    <property type="project" value="TreeGrafter"/>
</dbReference>
<evidence type="ECO:0000259" key="2">
    <source>
        <dbReference type="Pfam" id="PF03781"/>
    </source>
</evidence>
<dbReference type="InterPro" id="IPR042095">
    <property type="entry name" value="SUMF_sf"/>
</dbReference>
<feature type="domain" description="Sulfatase-modifying factor enzyme-like" evidence="2">
    <location>
        <begin position="135"/>
        <end position="370"/>
    </location>
</feature>
<organism evidence="3 4">
    <name type="scientific">Leptolyngbya cf. ectocarpi LEGE 11479</name>
    <dbReference type="NCBI Taxonomy" id="1828722"/>
    <lineage>
        <taxon>Bacteria</taxon>
        <taxon>Bacillati</taxon>
        <taxon>Cyanobacteriota</taxon>
        <taxon>Cyanophyceae</taxon>
        <taxon>Leptolyngbyales</taxon>
        <taxon>Leptolyngbyaceae</taxon>
        <taxon>Leptolyngbya group</taxon>
        <taxon>Leptolyngbya</taxon>
    </lineage>
</organism>
<dbReference type="InterPro" id="IPR005532">
    <property type="entry name" value="SUMF_dom"/>
</dbReference>
<dbReference type="Proteomes" id="UP000615026">
    <property type="component" value="Unassembled WGS sequence"/>
</dbReference>
<dbReference type="AlphaFoldDB" id="A0A928WYH2"/>
<comment type="caution">
    <text evidence="3">The sequence shown here is derived from an EMBL/GenBank/DDBJ whole genome shotgun (WGS) entry which is preliminary data.</text>
</comment>
<dbReference type="EMBL" id="JADEXP010000014">
    <property type="protein sequence ID" value="MBE9065647.1"/>
    <property type="molecule type" value="Genomic_DNA"/>
</dbReference>
<sequence length="378" mass="41710">MPRRPQMPESLKSLARRNGLEVGYDPRFHADMNRLVKGLKVVLGEATPLTDGGAQGTEVSTVYDLRGAQFAGGFAGTVGGDQLGGTINNPGASRSASKASTPEPPISVRPQQTPVSQPQISEPFVEDLGNGVTLDMVYISEGDFLMGSPEHEAERLDSEGPQHSVHVSAFYMGKYPVTQAQWQTVAKLKKVKIDLEPAPSKFKGDNLPVEKVSWFEAVEFCQRLSKHTGKKYRLPSEAEWEYACRAGTTTPFYFGETISTDQVNYNGNYTYGNGEKGNFKRRTTAVDGFPANNFELYDMHGNVWEWCQDCWHENYEGAPKNSSAWVQGGDSGYRILRGGSWSYTPGLCRSAVRDNLMPGNRDFNIGFRVVCSAPRILP</sequence>
<dbReference type="PANTHER" id="PTHR23150:SF19">
    <property type="entry name" value="FORMYLGLYCINE-GENERATING ENZYME"/>
    <property type="match status" value="1"/>
</dbReference>
<evidence type="ECO:0000256" key="1">
    <source>
        <dbReference type="SAM" id="MobiDB-lite"/>
    </source>
</evidence>
<feature type="compositionally biased region" description="Polar residues" evidence="1">
    <location>
        <begin position="85"/>
        <end position="100"/>
    </location>
</feature>
<protein>
    <submittedName>
        <fullName evidence="3">Formylglycine-generating enzyme family protein</fullName>
    </submittedName>
</protein>
<evidence type="ECO:0000313" key="3">
    <source>
        <dbReference type="EMBL" id="MBE9065647.1"/>
    </source>
</evidence>
<evidence type="ECO:0000313" key="4">
    <source>
        <dbReference type="Proteomes" id="UP000615026"/>
    </source>
</evidence>
<dbReference type="InterPro" id="IPR016187">
    <property type="entry name" value="CTDL_fold"/>
</dbReference>
<dbReference type="SUPFAM" id="SSF56436">
    <property type="entry name" value="C-type lectin-like"/>
    <property type="match status" value="1"/>
</dbReference>
<dbReference type="Gene3D" id="3.90.1580.10">
    <property type="entry name" value="paralog of FGE (formylglycine-generating enzyme)"/>
    <property type="match status" value="1"/>
</dbReference>
<proteinExistence type="predicted"/>
<reference evidence="3" key="1">
    <citation type="submission" date="2020-10" db="EMBL/GenBank/DDBJ databases">
        <authorList>
            <person name="Castelo-Branco R."/>
            <person name="Eusebio N."/>
            <person name="Adriana R."/>
            <person name="Vieira A."/>
            <person name="Brugerolle De Fraissinette N."/>
            <person name="Rezende De Castro R."/>
            <person name="Schneider M.P."/>
            <person name="Vasconcelos V."/>
            <person name="Leao P.N."/>
        </authorList>
    </citation>
    <scope>NUCLEOTIDE SEQUENCE</scope>
    <source>
        <strain evidence="3">LEGE 11479</strain>
    </source>
</reference>
<name>A0A928WYH2_LEPEC</name>
<feature type="region of interest" description="Disordered" evidence="1">
    <location>
        <begin position="82"/>
        <end position="117"/>
    </location>
</feature>
<dbReference type="InterPro" id="IPR051043">
    <property type="entry name" value="Sulfatase_Mod_Factor_Kinase"/>
</dbReference>
<keyword evidence="4" id="KW-1185">Reference proteome</keyword>
<dbReference type="Pfam" id="PF03781">
    <property type="entry name" value="FGE-sulfatase"/>
    <property type="match status" value="1"/>
</dbReference>
<dbReference type="PANTHER" id="PTHR23150">
    <property type="entry name" value="SULFATASE MODIFYING FACTOR 1, 2"/>
    <property type="match status" value="1"/>
</dbReference>
<gene>
    <name evidence="3" type="ORF">IQ260_03165</name>
</gene>